<proteinExistence type="predicted"/>
<feature type="domain" description="Helix-turn-helix" evidence="1">
    <location>
        <begin position="10"/>
        <end position="56"/>
    </location>
</feature>
<dbReference type="Pfam" id="PF12728">
    <property type="entry name" value="HTH_17"/>
    <property type="match status" value="1"/>
</dbReference>
<comment type="caution">
    <text evidence="2">The sequence shown here is derived from an EMBL/GenBank/DDBJ whole genome shotgun (WGS) entry which is preliminary data.</text>
</comment>
<evidence type="ECO:0000259" key="1">
    <source>
        <dbReference type="Pfam" id="PF12728"/>
    </source>
</evidence>
<reference evidence="3" key="1">
    <citation type="journal article" date="2019" name="Int. J. Syst. Evol. Microbiol.">
        <title>The Global Catalogue of Microorganisms (GCM) 10K type strain sequencing project: providing services to taxonomists for standard genome sequencing and annotation.</title>
        <authorList>
            <consortium name="The Broad Institute Genomics Platform"/>
            <consortium name="The Broad Institute Genome Sequencing Center for Infectious Disease"/>
            <person name="Wu L."/>
            <person name="Ma J."/>
        </authorList>
    </citation>
    <scope>NUCLEOTIDE SEQUENCE [LARGE SCALE GENOMIC DNA]</scope>
    <source>
        <strain evidence="3">TBRC 1826</strain>
    </source>
</reference>
<name>A0ABV8FRH4_9ACTN</name>
<protein>
    <submittedName>
        <fullName evidence="2">Helix-turn-helix domain-containing protein</fullName>
    </submittedName>
</protein>
<dbReference type="Proteomes" id="UP001595847">
    <property type="component" value="Unassembled WGS sequence"/>
</dbReference>
<evidence type="ECO:0000313" key="3">
    <source>
        <dbReference type="Proteomes" id="UP001595847"/>
    </source>
</evidence>
<dbReference type="NCBIfam" id="TIGR01764">
    <property type="entry name" value="excise"/>
    <property type="match status" value="1"/>
</dbReference>
<accession>A0ABV8FRH4</accession>
<organism evidence="2 3">
    <name type="scientific">Nocardiopsis sediminis</name>
    <dbReference type="NCBI Taxonomy" id="1778267"/>
    <lineage>
        <taxon>Bacteria</taxon>
        <taxon>Bacillati</taxon>
        <taxon>Actinomycetota</taxon>
        <taxon>Actinomycetes</taxon>
        <taxon>Streptosporangiales</taxon>
        <taxon>Nocardiopsidaceae</taxon>
        <taxon>Nocardiopsis</taxon>
    </lineage>
</organism>
<dbReference type="RefSeq" id="WP_378535399.1">
    <property type="nucleotide sequence ID" value="NZ_JBHSBH010000012.1"/>
</dbReference>
<keyword evidence="3" id="KW-1185">Reference proteome</keyword>
<sequence length="69" mass="7717">MRVILHEKKLYRVEEAAKLLGIGRTRAFEQVRLGRLKSVKLGNSRLIPAAALDDFVNLLTSESEHDTAA</sequence>
<gene>
    <name evidence="2" type="ORF">ACFOVU_18690</name>
</gene>
<dbReference type="EMBL" id="JBHSBH010000012">
    <property type="protein sequence ID" value="MFC3997969.1"/>
    <property type="molecule type" value="Genomic_DNA"/>
</dbReference>
<evidence type="ECO:0000313" key="2">
    <source>
        <dbReference type="EMBL" id="MFC3997969.1"/>
    </source>
</evidence>
<dbReference type="InterPro" id="IPR041657">
    <property type="entry name" value="HTH_17"/>
</dbReference>
<dbReference type="InterPro" id="IPR010093">
    <property type="entry name" value="SinI_DNA-bd"/>
</dbReference>